<evidence type="ECO:0000259" key="3">
    <source>
        <dbReference type="PROSITE" id="PS50887"/>
    </source>
</evidence>
<dbReference type="PANTHER" id="PTHR45138">
    <property type="entry name" value="REGULATORY COMPONENTS OF SENSORY TRANSDUCTION SYSTEM"/>
    <property type="match status" value="1"/>
</dbReference>
<feature type="coiled-coil region" evidence="2">
    <location>
        <begin position="152"/>
        <end position="186"/>
    </location>
</feature>
<dbReference type="EMBL" id="JAFEMC010000006">
    <property type="protein sequence ID" value="MBM6578177.1"/>
    <property type="molecule type" value="Genomic_DNA"/>
</dbReference>
<sequence length="345" mass="37030">MGHAGIARRQDHGEDLYDRIGAFLAAHRLSPDPAHYMFAHAVLAEPGGDLAREVALLTDGGYRLTHEQIEQLGGEVVAGGMPPARWAGGDVALDRQAEALVAQTQAQVDVFAAMTRAMHVETRDFGRDLAASAAAIERSPRFQHSDEVTRIATAMIRRIRESEAKLAQATEEADTLRAKLAQARDDARRDPLTGLCNRLGFADAFAERVEGSGPHCLALCDIDRFKRVNDEFGHPVGDRVLSAIGEALAKTCDGHIVSRHGGEEFAILLAGCDLASAAALLDAARAEVASRRFRDRDTGKPLGMVTISAGVTAIRAGEKADTAFERADRLLYTAKDTGRDKVCAA</sequence>
<dbReference type="InterPro" id="IPR029787">
    <property type="entry name" value="Nucleotide_cyclase"/>
</dbReference>
<dbReference type="PANTHER" id="PTHR45138:SF24">
    <property type="entry name" value="DIGUANYLATE CYCLASE DGCC-RELATED"/>
    <property type="match status" value="1"/>
</dbReference>
<dbReference type="NCBIfam" id="TIGR00254">
    <property type="entry name" value="GGDEF"/>
    <property type="match status" value="1"/>
</dbReference>
<evidence type="ECO:0000256" key="1">
    <source>
        <dbReference type="ARBA" id="ARBA00012528"/>
    </source>
</evidence>
<keyword evidence="2" id="KW-0175">Coiled coil</keyword>
<dbReference type="EC" id="2.7.7.65" evidence="1"/>
<dbReference type="InterPro" id="IPR000160">
    <property type="entry name" value="GGDEF_dom"/>
</dbReference>
<name>A0ABS2DB66_9SPHN</name>
<dbReference type="InterPro" id="IPR050469">
    <property type="entry name" value="Diguanylate_Cyclase"/>
</dbReference>
<reference evidence="4 5" key="1">
    <citation type="submission" date="2020-12" db="EMBL/GenBank/DDBJ databases">
        <title>Sphingomonas sp.</title>
        <authorList>
            <person name="Kim M.K."/>
        </authorList>
    </citation>
    <scope>NUCLEOTIDE SEQUENCE [LARGE SCALE GENOMIC DNA]</scope>
    <source>
        <strain evidence="4 5">BT552</strain>
    </source>
</reference>
<protein>
    <recommendedName>
        <fullName evidence="1">diguanylate cyclase</fullName>
        <ecNumber evidence="1">2.7.7.65</ecNumber>
    </recommendedName>
</protein>
<feature type="domain" description="GGDEF" evidence="3">
    <location>
        <begin position="213"/>
        <end position="345"/>
    </location>
</feature>
<dbReference type="Pfam" id="PF00990">
    <property type="entry name" value="GGDEF"/>
    <property type="match status" value="1"/>
</dbReference>
<dbReference type="Gene3D" id="3.30.70.270">
    <property type="match status" value="1"/>
</dbReference>
<organism evidence="4 5">
    <name type="scientific">Sphingomonas longa</name>
    <dbReference type="NCBI Taxonomy" id="2778730"/>
    <lineage>
        <taxon>Bacteria</taxon>
        <taxon>Pseudomonadati</taxon>
        <taxon>Pseudomonadota</taxon>
        <taxon>Alphaproteobacteria</taxon>
        <taxon>Sphingomonadales</taxon>
        <taxon>Sphingomonadaceae</taxon>
        <taxon>Sphingomonas</taxon>
    </lineage>
</organism>
<dbReference type="InterPro" id="IPR043128">
    <property type="entry name" value="Rev_trsase/Diguanyl_cyclase"/>
</dbReference>
<evidence type="ECO:0000313" key="4">
    <source>
        <dbReference type="EMBL" id="MBM6578177.1"/>
    </source>
</evidence>
<accession>A0ABS2DB66</accession>
<dbReference type="PROSITE" id="PS50887">
    <property type="entry name" value="GGDEF"/>
    <property type="match status" value="1"/>
</dbReference>
<evidence type="ECO:0000256" key="2">
    <source>
        <dbReference type="SAM" id="Coils"/>
    </source>
</evidence>
<proteinExistence type="predicted"/>
<dbReference type="RefSeq" id="WP_204200270.1">
    <property type="nucleotide sequence ID" value="NZ_JAFEMC010000006.1"/>
</dbReference>
<keyword evidence="5" id="KW-1185">Reference proteome</keyword>
<dbReference type="Proteomes" id="UP000763641">
    <property type="component" value="Unassembled WGS sequence"/>
</dbReference>
<dbReference type="SUPFAM" id="SSF55073">
    <property type="entry name" value="Nucleotide cyclase"/>
    <property type="match status" value="1"/>
</dbReference>
<evidence type="ECO:0000313" key="5">
    <source>
        <dbReference type="Proteomes" id="UP000763641"/>
    </source>
</evidence>
<dbReference type="CDD" id="cd01949">
    <property type="entry name" value="GGDEF"/>
    <property type="match status" value="1"/>
</dbReference>
<dbReference type="SMART" id="SM00267">
    <property type="entry name" value="GGDEF"/>
    <property type="match status" value="1"/>
</dbReference>
<gene>
    <name evidence="4" type="ORF">ILT43_17480</name>
</gene>
<comment type="caution">
    <text evidence="4">The sequence shown here is derived from an EMBL/GenBank/DDBJ whole genome shotgun (WGS) entry which is preliminary data.</text>
</comment>